<name>A0A7K6KD83_9PASE</name>
<accession>A0A7K6KD83</accession>
<comment type="caution">
    <text evidence="2">The sequence shown here is derived from an EMBL/GenBank/DDBJ whole genome shotgun (WGS) entry which is preliminary data.</text>
</comment>
<feature type="region of interest" description="Disordered" evidence="1">
    <location>
        <begin position="53"/>
        <end position="75"/>
    </location>
</feature>
<sequence>MYNGKLPLGKHNFTKVISVADSLQTFDVAVSCKNLLRDLISCSTPDRVVRGISSQEEVSPGNQAEANYLPQSGRPDEEKTCIILTQSFSFTWPCRSRNGSRCFSSWPGTYCESYLGSPGHYVE</sequence>
<organism evidence="2 3">
    <name type="scientific">Oreocharis arfaki</name>
    <name type="common">tit berrypecker</name>
    <dbReference type="NCBI Taxonomy" id="979223"/>
    <lineage>
        <taxon>Eukaryota</taxon>
        <taxon>Metazoa</taxon>
        <taxon>Chordata</taxon>
        <taxon>Craniata</taxon>
        <taxon>Vertebrata</taxon>
        <taxon>Euteleostomi</taxon>
        <taxon>Archelosauria</taxon>
        <taxon>Archosauria</taxon>
        <taxon>Dinosauria</taxon>
        <taxon>Saurischia</taxon>
        <taxon>Theropoda</taxon>
        <taxon>Coelurosauria</taxon>
        <taxon>Aves</taxon>
        <taxon>Neognathae</taxon>
        <taxon>Neoaves</taxon>
        <taxon>Telluraves</taxon>
        <taxon>Australaves</taxon>
        <taxon>Passeriformes</taxon>
        <taxon>Passeroidea</taxon>
        <taxon>Paramythiidae</taxon>
        <taxon>Oreocharis</taxon>
    </lineage>
</organism>
<evidence type="ECO:0000313" key="3">
    <source>
        <dbReference type="Proteomes" id="UP000542358"/>
    </source>
</evidence>
<dbReference type="AlphaFoldDB" id="A0A7K6KD83"/>
<gene>
    <name evidence="2" type="primary">Zbtb40</name>
    <name evidence="2" type="ORF">OREARF_R15099</name>
</gene>
<feature type="non-terminal residue" evidence="2">
    <location>
        <position position="1"/>
    </location>
</feature>
<dbReference type="EMBL" id="VZRR01010076">
    <property type="protein sequence ID" value="NWW10571.1"/>
    <property type="molecule type" value="Genomic_DNA"/>
</dbReference>
<proteinExistence type="predicted"/>
<reference evidence="2 3" key="1">
    <citation type="submission" date="2019-09" db="EMBL/GenBank/DDBJ databases">
        <title>Bird 10,000 Genomes (B10K) Project - Family phase.</title>
        <authorList>
            <person name="Zhang G."/>
        </authorList>
    </citation>
    <scope>NUCLEOTIDE SEQUENCE [LARGE SCALE GENOMIC DNA]</scope>
    <source>
        <strain evidence="2">B10K-DU-029-42</strain>
        <tissue evidence="2">Muscle</tissue>
    </source>
</reference>
<protein>
    <submittedName>
        <fullName evidence="2">ZBT40 protein</fullName>
    </submittedName>
</protein>
<dbReference type="Proteomes" id="UP000542358">
    <property type="component" value="Unassembled WGS sequence"/>
</dbReference>
<feature type="compositionally biased region" description="Polar residues" evidence="1">
    <location>
        <begin position="53"/>
        <end position="65"/>
    </location>
</feature>
<keyword evidence="3" id="KW-1185">Reference proteome</keyword>
<feature type="non-terminal residue" evidence="2">
    <location>
        <position position="123"/>
    </location>
</feature>
<evidence type="ECO:0000256" key="1">
    <source>
        <dbReference type="SAM" id="MobiDB-lite"/>
    </source>
</evidence>
<evidence type="ECO:0000313" key="2">
    <source>
        <dbReference type="EMBL" id="NWW10571.1"/>
    </source>
</evidence>